<dbReference type="PANTHER" id="PTHR43297">
    <property type="entry name" value="OLIGOPEPTIDE TRANSPORT ATP-BINDING PROTEIN APPD"/>
    <property type="match status" value="1"/>
</dbReference>
<evidence type="ECO:0000313" key="12">
    <source>
        <dbReference type="Proteomes" id="UP000093355"/>
    </source>
</evidence>
<keyword evidence="8" id="KW-1278">Translocase</keyword>
<dbReference type="InterPro" id="IPR013563">
    <property type="entry name" value="Oligopep_ABC_C"/>
</dbReference>
<dbReference type="InterPro" id="IPR050388">
    <property type="entry name" value="ABC_Ni/Peptide_Import"/>
</dbReference>
<keyword evidence="9" id="KW-0472">Membrane</keyword>
<comment type="subcellular location">
    <subcellularLocation>
        <location evidence="1">Cell membrane</location>
        <topology evidence="1">Peripheral membrane protein</topology>
    </subcellularLocation>
</comment>
<dbReference type="SMART" id="SM00382">
    <property type="entry name" value="AAA"/>
    <property type="match status" value="1"/>
</dbReference>
<dbReference type="InterPro" id="IPR003593">
    <property type="entry name" value="AAA+_ATPase"/>
</dbReference>
<keyword evidence="12" id="KW-1185">Reference proteome</keyword>
<keyword evidence="5" id="KW-0997">Cell inner membrane</keyword>
<dbReference type="NCBIfam" id="TIGR01727">
    <property type="entry name" value="oligo_HPY"/>
    <property type="match status" value="1"/>
</dbReference>
<keyword evidence="4" id="KW-1003">Cell membrane</keyword>
<feature type="domain" description="ABC transporter" evidence="10">
    <location>
        <begin position="15"/>
        <end position="266"/>
    </location>
</feature>
<dbReference type="GO" id="GO:0015833">
    <property type="term" value="P:peptide transport"/>
    <property type="evidence" value="ECO:0007669"/>
    <property type="project" value="InterPro"/>
</dbReference>
<dbReference type="PANTHER" id="PTHR43297:SF14">
    <property type="entry name" value="ATPASE AAA-TYPE CORE DOMAIN-CONTAINING PROTEIN"/>
    <property type="match status" value="1"/>
</dbReference>
<dbReference type="CDD" id="cd03257">
    <property type="entry name" value="ABC_NikE_OppD_transporters"/>
    <property type="match status" value="1"/>
</dbReference>
<evidence type="ECO:0000256" key="1">
    <source>
        <dbReference type="ARBA" id="ARBA00004202"/>
    </source>
</evidence>
<dbReference type="PROSITE" id="PS50893">
    <property type="entry name" value="ABC_TRANSPORTER_2"/>
    <property type="match status" value="1"/>
</dbReference>
<comment type="caution">
    <text evidence="11">The sequence shown here is derived from an EMBL/GenBank/DDBJ whole genome shotgun (WGS) entry which is preliminary data.</text>
</comment>
<name>A0A1B9NIU3_9MICO</name>
<proteinExistence type="inferred from homology"/>
<evidence type="ECO:0000256" key="7">
    <source>
        <dbReference type="ARBA" id="ARBA00022840"/>
    </source>
</evidence>
<accession>A0A1B9NIU3</accession>
<dbReference type="InterPro" id="IPR003439">
    <property type="entry name" value="ABC_transporter-like_ATP-bd"/>
</dbReference>
<dbReference type="GO" id="GO:0005524">
    <property type="term" value="F:ATP binding"/>
    <property type="evidence" value="ECO:0007669"/>
    <property type="project" value="UniProtKB-KW"/>
</dbReference>
<dbReference type="EMBL" id="LXMD01000002">
    <property type="protein sequence ID" value="OCG76495.1"/>
    <property type="molecule type" value="Genomic_DNA"/>
</dbReference>
<dbReference type="InterPro" id="IPR017871">
    <property type="entry name" value="ABC_transporter-like_CS"/>
</dbReference>
<evidence type="ECO:0000256" key="3">
    <source>
        <dbReference type="ARBA" id="ARBA00022448"/>
    </source>
</evidence>
<comment type="similarity">
    <text evidence="2">Belongs to the ABC transporter superfamily.</text>
</comment>
<dbReference type="GO" id="GO:0005886">
    <property type="term" value="C:plasma membrane"/>
    <property type="evidence" value="ECO:0007669"/>
    <property type="project" value="UniProtKB-SubCell"/>
</dbReference>
<dbReference type="Gene3D" id="3.40.50.300">
    <property type="entry name" value="P-loop containing nucleotide triphosphate hydrolases"/>
    <property type="match status" value="1"/>
</dbReference>
<dbReference type="Pfam" id="PF00005">
    <property type="entry name" value="ABC_tran"/>
    <property type="match status" value="1"/>
</dbReference>
<dbReference type="Pfam" id="PF08352">
    <property type="entry name" value="oligo_HPY"/>
    <property type="match status" value="1"/>
</dbReference>
<evidence type="ECO:0000256" key="4">
    <source>
        <dbReference type="ARBA" id="ARBA00022475"/>
    </source>
</evidence>
<dbReference type="InterPro" id="IPR027417">
    <property type="entry name" value="P-loop_NTPase"/>
</dbReference>
<evidence type="ECO:0000259" key="10">
    <source>
        <dbReference type="PROSITE" id="PS50893"/>
    </source>
</evidence>
<dbReference type="GO" id="GO:0016887">
    <property type="term" value="F:ATP hydrolysis activity"/>
    <property type="evidence" value="ECO:0007669"/>
    <property type="project" value="InterPro"/>
</dbReference>
<reference evidence="11 12" key="1">
    <citation type="submission" date="2016-05" db="EMBL/GenBank/DDBJ databases">
        <authorList>
            <person name="Lavstsen T."/>
            <person name="Jespersen J.S."/>
        </authorList>
    </citation>
    <scope>NUCLEOTIDE SEQUENCE [LARGE SCALE GENOMIC DNA]</scope>
    <source>
        <strain evidence="11 12">YLB-01</strain>
    </source>
</reference>
<organism evidence="11 12">
    <name type="scientific">Microbacterium sediminis</name>
    <dbReference type="NCBI Taxonomy" id="904291"/>
    <lineage>
        <taxon>Bacteria</taxon>
        <taxon>Bacillati</taxon>
        <taxon>Actinomycetota</taxon>
        <taxon>Actinomycetes</taxon>
        <taxon>Micrococcales</taxon>
        <taxon>Microbacteriaceae</taxon>
        <taxon>Microbacterium</taxon>
    </lineage>
</organism>
<keyword evidence="7" id="KW-0067">ATP-binding</keyword>
<dbReference type="Proteomes" id="UP000093355">
    <property type="component" value="Unassembled WGS sequence"/>
</dbReference>
<evidence type="ECO:0000256" key="8">
    <source>
        <dbReference type="ARBA" id="ARBA00022967"/>
    </source>
</evidence>
<evidence type="ECO:0000256" key="9">
    <source>
        <dbReference type="ARBA" id="ARBA00023136"/>
    </source>
</evidence>
<dbReference type="AlphaFoldDB" id="A0A1B9NIU3"/>
<protein>
    <recommendedName>
        <fullName evidence="10">ABC transporter domain-containing protein</fullName>
    </recommendedName>
</protein>
<dbReference type="FunFam" id="3.40.50.300:FF:000016">
    <property type="entry name" value="Oligopeptide ABC transporter ATP-binding component"/>
    <property type="match status" value="1"/>
</dbReference>
<evidence type="ECO:0000256" key="2">
    <source>
        <dbReference type="ARBA" id="ARBA00005417"/>
    </source>
</evidence>
<sequence>MTEVHEPATGGGRLLRIEDLEVTVHKQQGPVSLVRETSFEVREGEIVCLVGESGSGKSVTARTIMGLTQLDDNMEVTGRILLGDEDLVALPADRVRRLRGRDLTMVFQEPLSSLDPVYTVDFQLREALRRRERLGRRAERDRLVSALREVGIHDGDRVLQSYPHQLSGGMCQRVMIAMALLGRPRLLIADEPTTALDVTVQAQILDLIDRLRREEGMAVLLVTHDMGVAADLADRVIVMYAGQVVEDAAPRDIFARPAHPYPAGLLASIPPMIRERPARLPAIPGPVPDPSALPSGCSFHPRCSFATEACLTTRPAAREIDGRQVACWNPLVEEGVA</sequence>
<dbReference type="PROSITE" id="PS00211">
    <property type="entry name" value="ABC_TRANSPORTER_1"/>
    <property type="match status" value="1"/>
</dbReference>
<dbReference type="STRING" id="904291.A7J15_11675"/>
<evidence type="ECO:0000256" key="6">
    <source>
        <dbReference type="ARBA" id="ARBA00022741"/>
    </source>
</evidence>
<evidence type="ECO:0000256" key="5">
    <source>
        <dbReference type="ARBA" id="ARBA00022519"/>
    </source>
</evidence>
<evidence type="ECO:0000313" key="11">
    <source>
        <dbReference type="EMBL" id="OCG76495.1"/>
    </source>
</evidence>
<gene>
    <name evidence="11" type="ORF">A7J15_11675</name>
</gene>
<keyword evidence="6" id="KW-0547">Nucleotide-binding</keyword>
<keyword evidence="3" id="KW-0813">Transport</keyword>
<dbReference type="SUPFAM" id="SSF52540">
    <property type="entry name" value="P-loop containing nucleoside triphosphate hydrolases"/>
    <property type="match status" value="1"/>
</dbReference>